<name>A0A5J6HSD6_STRC4</name>
<dbReference type="SUPFAM" id="SSF48576">
    <property type="entry name" value="Terpenoid synthases"/>
    <property type="match status" value="1"/>
</dbReference>
<dbReference type="GeneID" id="91415077"/>
<dbReference type="Gene3D" id="1.10.600.10">
    <property type="entry name" value="Farnesyl Diphosphate Synthase"/>
    <property type="match status" value="1"/>
</dbReference>
<dbReference type="SFLD" id="SFLDG01017">
    <property type="entry name" value="Polyprenyl_Transferase_Like"/>
    <property type="match status" value="1"/>
</dbReference>
<evidence type="ECO:0000313" key="7">
    <source>
        <dbReference type="EMBL" id="QEV23249.1"/>
    </source>
</evidence>
<gene>
    <name evidence="7" type="ORF">CP976_03095</name>
</gene>
<dbReference type="RefSeq" id="WP_150478890.1">
    <property type="nucleotide sequence ID" value="NZ_BMTB01000025.1"/>
</dbReference>
<organism evidence="7 8">
    <name type="scientific">Streptomyces coeruleorubidus</name>
    <dbReference type="NCBI Taxonomy" id="116188"/>
    <lineage>
        <taxon>Bacteria</taxon>
        <taxon>Bacillati</taxon>
        <taxon>Actinomycetota</taxon>
        <taxon>Actinomycetes</taxon>
        <taxon>Kitasatosporales</taxon>
        <taxon>Streptomycetaceae</taxon>
        <taxon>Streptomyces</taxon>
    </lineage>
</organism>
<comment type="cofactor">
    <cofactor evidence="1">
        <name>Mg(2+)</name>
        <dbReference type="ChEBI" id="CHEBI:18420"/>
    </cofactor>
</comment>
<dbReference type="AlphaFoldDB" id="A0A5J6HSD6"/>
<dbReference type="EMBL" id="CP023694">
    <property type="protein sequence ID" value="QEV23249.1"/>
    <property type="molecule type" value="Genomic_DNA"/>
</dbReference>
<dbReference type="PANTHER" id="PTHR12001">
    <property type="entry name" value="GERANYLGERANYL PYROPHOSPHATE SYNTHASE"/>
    <property type="match status" value="1"/>
</dbReference>
<evidence type="ECO:0000256" key="4">
    <source>
        <dbReference type="ARBA" id="ARBA00022723"/>
    </source>
</evidence>
<keyword evidence="3 6" id="KW-0808">Transferase</keyword>
<dbReference type="InterPro" id="IPR033749">
    <property type="entry name" value="Polyprenyl_synt_CS"/>
</dbReference>
<reference evidence="7 8" key="1">
    <citation type="submission" date="2017-09" db="EMBL/GenBank/DDBJ databases">
        <authorList>
            <person name="Lee N."/>
            <person name="Cho B.-K."/>
        </authorList>
    </citation>
    <scope>NUCLEOTIDE SEQUENCE [LARGE SCALE GENOMIC DNA]</scope>
    <source>
        <strain evidence="7 8">ATCC 13740</strain>
    </source>
</reference>
<dbReference type="PANTHER" id="PTHR12001:SF85">
    <property type="entry name" value="SHORT CHAIN ISOPRENYL DIPHOSPHATE SYNTHASE"/>
    <property type="match status" value="1"/>
</dbReference>
<dbReference type="SFLD" id="SFLDS00005">
    <property type="entry name" value="Isoprenoid_Synthase_Type_I"/>
    <property type="match status" value="1"/>
</dbReference>
<evidence type="ECO:0000256" key="6">
    <source>
        <dbReference type="RuleBase" id="RU004466"/>
    </source>
</evidence>
<dbReference type="KEGG" id="scoe:CP976_03095"/>
<dbReference type="GO" id="GO:0004659">
    <property type="term" value="F:prenyltransferase activity"/>
    <property type="evidence" value="ECO:0007669"/>
    <property type="project" value="InterPro"/>
</dbReference>
<comment type="similarity">
    <text evidence="2 6">Belongs to the FPP/GGPP synthase family.</text>
</comment>
<protein>
    <submittedName>
        <fullName evidence="7">Polyprenyl synthetase family protein</fullName>
    </submittedName>
</protein>
<dbReference type="GO" id="GO:0008299">
    <property type="term" value="P:isoprenoid biosynthetic process"/>
    <property type="evidence" value="ECO:0007669"/>
    <property type="project" value="InterPro"/>
</dbReference>
<evidence type="ECO:0000256" key="5">
    <source>
        <dbReference type="ARBA" id="ARBA00022842"/>
    </source>
</evidence>
<keyword evidence="4" id="KW-0479">Metal-binding</keyword>
<proteinExistence type="inferred from homology"/>
<dbReference type="PROSITE" id="PS00444">
    <property type="entry name" value="POLYPRENYL_SYNTHASE_2"/>
    <property type="match status" value="1"/>
</dbReference>
<dbReference type="PROSITE" id="PS00723">
    <property type="entry name" value="POLYPRENYL_SYNTHASE_1"/>
    <property type="match status" value="1"/>
</dbReference>
<keyword evidence="5" id="KW-0460">Magnesium</keyword>
<dbReference type="GO" id="GO:0046872">
    <property type="term" value="F:metal ion binding"/>
    <property type="evidence" value="ECO:0007669"/>
    <property type="project" value="UniProtKB-KW"/>
</dbReference>
<evidence type="ECO:0000256" key="3">
    <source>
        <dbReference type="ARBA" id="ARBA00022679"/>
    </source>
</evidence>
<dbReference type="Proteomes" id="UP000326598">
    <property type="component" value="Chromosome"/>
</dbReference>
<dbReference type="Pfam" id="PF00348">
    <property type="entry name" value="polyprenyl_synt"/>
    <property type="match status" value="1"/>
</dbReference>
<accession>A0A5J6HSD6</accession>
<sequence length="357" mass="38309">MSTDLAATLDLDAVQDRIETVLADFLRRSPAGIPSQKGGGGELTHALADFVLAPGKRIRPLLCVLGWHAAGGGDGEESLWRMAASLEVFHAFALIHDDIIDNSPTRRGRPSTHRAFAARHRARPDADAFGVHAAILLGDLALVCSDALMNSAGLSKRQRRTVLPLVDAMRGEVLLGQHLDLLATGRPTGDVDEAMAITRLKTAKYTVERPLHLGAALAGADRDLLALCSAYALPLGEAFQLRDDLLGVFGDPALTGKPVLEDLRSGKATVLMALAIRRVTPEQRRTLDALVGRADLGEEDAVRIRRILQHTGARDTVESMIIERYERALAALDTDLLAPPIAAALRQIAARAVIRTA</sequence>
<dbReference type="CDD" id="cd00685">
    <property type="entry name" value="Trans_IPPS_HT"/>
    <property type="match status" value="1"/>
</dbReference>
<dbReference type="InterPro" id="IPR000092">
    <property type="entry name" value="Polyprenyl_synt"/>
</dbReference>
<evidence type="ECO:0000256" key="2">
    <source>
        <dbReference type="ARBA" id="ARBA00006706"/>
    </source>
</evidence>
<evidence type="ECO:0000313" key="8">
    <source>
        <dbReference type="Proteomes" id="UP000326598"/>
    </source>
</evidence>
<dbReference type="InterPro" id="IPR008949">
    <property type="entry name" value="Isoprenoid_synthase_dom_sf"/>
</dbReference>
<evidence type="ECO:0000256" key="1">
    <source>
        <dbReference type="ARBA" id="ARBA00001946"/>
    </source>
</evidence>